<dbReference type="EMBL" id="JARK01001381">
    <property type="protein sequence ID" value="EYC12968.1"/>
    <property type="molecule type" value="Genomic_DNA"/>
</dbReference>
<organism evidence="1 2">
    <name type="scientific">Ancylostoma ceylanicum</name>
    <dbReference type="NCBI Taxonomy" id="53326"/>
    <lineage>
        <taxon>Eukaryota</taxon>
        <taxon>Metazoa</taxon>
        <taxon>Ecdysozoa</taxon>
        <taxon>Nematoda</taxon>
        <taxon>Chromadorea</taxon>
        <taxon>Rhabditida</taxon>
        <taxon>Rhabditina</taxon>
        <taxon>Rhabditomorpha</taxon>
        <taxon>Strongyloidea</taxon>
        <taxon>Ancylostomatidae</taxon>
        <taxon>Ancylostomatinae</taxon>
        <taxon>Ancylostoma</taxon>
    </lineage>
</organism>
<comment type="caution">
    <text evidence="1">The sequence shown here is derived from an EMBL/GenBank/DDBJ whole genome shotgun (WGS) entry which is preliminary data.</text>
</comment>
<protein>
    <submittedName>
        <fullName evidence="1">Uncharacterized protein</fullName>
    </submittedName>
</protein>
<name>A0A016UEE2_9BILA</name>
<proteinExistence type="predicted"/>
<sequence>MLGHFRRDCRIGKVAGKLAKKEEHGQISSGTAKMFTAPLNRWTCGSVGVVKGYDDLVGRQTVTNVRLLGLTRKALLDTGSSIIPLGIFQASLATGFDLDADVEEIPINQRAPVYDASGPVVKYPTT</sequence>
<reference evidence="2" key="1">
    <citation type="journal article" date="2015" name="Nat. Genet.">
        <title>The genome and transcriptome of the zoonotic hookworm Ancylostoma ceylanicum identify infection-specific gene families.</title>
        <authorList>
            <person name="Schwarz E.M."/>
            <person name="Hu Y."/>
            <person name="Antoshechkin I."/>
            <person name="Miller M.M."/>
            <person name="Sternberg P.W."/>
            <person name="Aroian R.V."/>
        </authorList>
    </citation>
    <scope>NUCLEOTIDE SEQUENCE</scope>
    <source>
        <strain evidence="2">HY135</strain>
    </source>
</reference>
<keyword evidence="2" id="KW-1185">Reference proteome</keyword>
<evidence type="ECO:0000313" key="1">
    <source>
        <dbReference type="EMBL" id="EYC12968.1"/>
    </source>
</evidence>
<dbReference type="Proteomes" id="UP000024635">
    <property type="component" value="Unassembled WGS sequence"/>
</dbReference>
<gene>
    <name evidence="1" type="primary">Acey_s0045.g1189</name>
    <name evidence="1" type="ORF">Y032_0045g1189</name>
</gene>
<dbReference type="AlphaFoldDB" id="A0A016UEE2"/>
<dbReference type="OrthoDB" id="5871389at2759"/>
<evidence type="ECO:0000313" key="2">
    <source>
        <dbReference type="Proteomes" id="UP000024635"/>
    </source>
</evidence>
<accession>A0A016UEE2</accession>